<feature type="domain" description="CSC1/OSCA1-like N-terminal transmembrane" evidence="9">
    <location>
        <begin position="15"/>
        <end position="149"/>
    </location>
</feature>
<keyword evidence="12" id="KW-1185">Reference proteome</keyword>
<evidence type="ECO:0000256" key="6">
    <source>
        <dbReference type="ARBA" id="ARBA00023136"/>
    </source>
</evidence>
<reference evidence="11" key="1">
    <citation type="journal article" date="2020" name="Fungal Divers.">
        <title>Resolving the Mortierellaceae phylogeny through synthesis of multi-gene phylogenetics and phylogenomics.</title>
        <authorList>
            <person name="Vandepol N."/>
            <person name="Liber J."/>
            <person name="Desiro A."/>
            <person name="Na H."/>
            <person name="Kennedy M."/>
            <person name="Barry K."/>
            <person name="Grigoriev I.V."/>
            <person name="Miller A.N."/>
            <person name="O'Donnell K."/>
            <person name="Stajich J.E."/>
            <person name="Bonito G."/>
        </authorList>
    </citation>
    <scope>NUCLEOTIDE SEQUENCE</scope>
    <source>
        <strain evidence="11">NRRL 2769</strain>
    </source>
</reference>
<feature type="transmembrane region" description="Helical" evidence="7">
    <location>
        <begin position="398"/>
        <end position="426"/>
    </location>
</feature>
<evidence type="ECO:0000259" key="10">
    <source>
        <dbReference type="Pfam" id="PF14703"/>
    </source>
</evidence>
<name>A0A9P6MY61_9FUNG</name>
<dbReference type="EMBL" id="JAAAID010000377">
    <property type="protein sequence ID" value="KAG0018266.1"/>
    <property type="molecule type" value="Genomic_DNA"/>
</dbReference>
<feature type="transmembrane region" description="Helical" evidence="7">
    <location>
        <begin position="562"/>
        <end position="586"/>
    </location>
</feature>
<evidence type="ECO:0000256" key="2">
    <source>
        <dbReference type="ARBA" id="ARBA00007779"/>
    </source>
</evidence>
<feature type="transmembrane region" description="Helical" evidence="7">
    <location>
        <begin position="126"/>
        <end position="147"/>
    </location>
</feature>
<dbReference type="Pfam" id="PF13967">
    <property type="entry name" value="RSN1_TM"/>
    <property type="match status" value="1"/>
</dbReference>
<feature type="non-terminal residue" evidence="11">
    <location>
        <position position="737"/>
    </location>
</feature>
<feature type="transmembrane region" description="Helical" evidence="7">
    <location>
        <begin position="607"/>
        <end position="629"/>
    </location>
</feature>
<dbReference type="InterPro" id="IPR003864">
    <property type="entry name" value="CSC1/OSCA1-like_7TM"/>
</dbReference>
<feature type="transmembrane region" description="Helical" evidence="7">
    <location>
        <begin position="635"/>
        <end position="653"/>
    </location>
</feature>
<evidence type="ECO:0000256" key="5">
    <source>
        <dbReference type="ARBA" id="ARBA00022989"/>
    </source>
</evidence>
<keyword evidence="4 7" id="KW-0812">Transmembrane</keyword>
<evidence type="ECO:0008006" key="13">
    <source>
        <dbReference type="Google" id="ProtNLM"/>
    </source>
</evidence>
<dbReference type="InterPro" id="IPR032880">
    <property type="entry name" value="CSC1/OSCA1-like_N"/>
</dbReference>
<dbReference type="Pfam" id="PF14703">
    <property type="entry name" value="PHM7_cyt"/>
    <property type="match status" value="1"/>
</dbReference>
<feature type="domain" description="CSC1/OSCA1-like 7TM region" evidence="8">
    <location>
        <begin position="353"/>
        <end position="627"/>
    </location>
</feature>
<dbReference type="InterPro" id="IPR027815">
    <property type="entry name" value="CSC1/OSCA1-like_cyt"/>
</dbReference>
<feature type="transmembrane region" description="Helical" evidence="7">
    <location>
        <begin position="20"/>
        <end position="39"/>
    </location>
</feature>
<evidence type="ECO:0000313" key="12">
    <source>
        <dbReference type="Proteomes" id="UP000703661"/>
    </source>
</evidence>
<dbReference type="Proteomes" id="UP000703661">
    <property type="component" value="Unassembled WGS sequence"/>
</dbReference>
<evidence type="ECO:0000313" key="11">
    <source>
        <dbReference type="EMBL" id="KAG0018266.1"/>
    </source>
</evidence>
<proteinExistence type="inferred from homology"/>
<feature type="transmembrane region" description="Helical" evidence="7">
    <location>
        <begin position="353"/>
        <end position="378"/>
    </location>
</feature>
<evidence type="ECO:0000256" key="3">
    <source>
        <dbReference type="ARBA" id="ARBA00022448"/>
    </source>
</evidence>
<dbReference type="PANTHER" id="PTHR13018:SF139">
    <property type="entry name" value="PHOSPHATE METABOLISM PROTEIN 7"/>
    <property type="match status" value="1"/>
</dbReference>
<dbReference type="GO" id="GO:0005886">
    <property type="term" value="C:plasma membrane"/>
    <property type="evidence" value="ECO:0007669"/>
    <property type="project" value="TreeGrafter"/>
</dbReference>
<evidence type="ECO:0000256" key="1">
    <source>
        <dbReference type="ARBA" id="ARBA00004141"/>
    </source>
</evidence>
<evidence type="ECO:0000256" key="7">
    <source>
        <dbReference type="SAM" id="Phobius"/>
    </source>
</evidence>
<sequence length="737" mass="82772">MSDNNQNIDPSTRTFTSALAFNAAVAAAIFIAFCIVRNWNKKVYQPRTYLVKEDWITASFSIPDNVLVDRIGLDAYMFLRFNRMSAVLFFGFTLLGVPILIPLNVANGGNQVGLNAMTIANVVSSWRLWFHLALTVIFSGATVFMLWREMLEYTRRRHAYLLSAEHAKTPQSTTILVTAIPDGLHSEEILFDIFNRFPGGVRSIWLNRDPKVLIDLCQERDEVALKLEAAEYSYIRSAYVVSKKGTTVQDPKRPIGRTSKIPFVGPKVDLIEFYSKRLEELNKDIEEIRQKETVSSLNSAFIRFHTQFGAHSAVQTVVHPTPFRMAPMFAEISPLDVVWDNMNLNTISRKVRYLISTTLATGLALTWSIPVATVSSIANLASIINITHFEFLNNLPDWIVPVIQGILPPLFMGILMALLPIILFLLSKFEGHVRYSSISIAVMSKYYVFLVVNVLLISTFAGGIFKTIADVKGQGFQPIQIMTMIANSLPPVSTFFVTYAMLQGFSGPVMELLQATPLVLNYVFTILLARSPREVWNVQGRLGNVEYGIIFPPQTLMFAVGMLYSTLAPLVLPFVSFYFALFYFVYRHNFLYIYKQPFETGGLTFPLAIKQAYTGLFIFQVTIICFFVIRADASLLPHIIIMLITLIATILSYTNLNEAFNPLVTFLPVALFSKELQINRDGVVSDGSEIARIHDNETGLGDKRLTTMDSLPTKDHSSEKASLAVMGAKQEYDETGE</sequence>
<comment type="similarity">
    <text evidence="2">Belongs to the CSC1 (TC 1.A.17) family.</text>
</comment>
<accession>A0A9P6MY61</accession>
<dbReference type="GO" id="GO:0005227">
    <property type="term" value="F:calcium-activated cation channel activity"/>
    <property type="evidence" value="ECO:0007669"/>
    <property type="project" value="InterPro"/>
</dbReference>
<keyword evidence="5 7" id="KW-1133">Transmembrane helix</keyword>
<feature type="transmembrane region" description="Helical" evidence="7">
    <location>
        <begin position="481"/>
        <end position="502"/>
    </location>
</feature>
<evidence type="ECO:0000256" key="4">
    <source>
        <dbReference type="ARBA" id="ARBA00022692"/>
    </source>
</evidence>
<comment type="subcellular location">
    <subcellularLocation>
        <location evidence="1">Membrane</location>
        <topology evidence="1">Multi-pass membrane protein</topology>
    </subcellularLocation>
</comment>
<feature type="transmembrane region" description="Helical" evidence="7">
    <location>
        <begin position="86"/>
        <end position="106"/>
    </location>
</feature>
<feature type="domain" description="CSC1/OSCA1-like cytosolic" evidence="10">
    <location>
        <begin position="173"/>
        <end position="341"/>
    </location>
</feature>
<dbReference type="PANTHER" id="PTHR13018">
    <property type="entry name" value="PROBABLE MEMBRANE PROTEIN DUF221-RELATED"/>
    <property type="match status" value="1"/>
</dbReference>
<keyword evidence="3" id="KW-0813">Transport</keyword>
<evidence type="ECO:0000259" key="9">
    <source>
        <dbReference type="Pfam" id="PF13967"/>
    </source>
</evidence>
<keyword evidence="6 7" id="KW-0472">Membrane</keyword>
<protein>
    <recommendedName>
        <fullName evidence="13">DUF221-domain-containing protein</fullName>
    </recommendedName>
</protein>
<gene>
    <name evidence="11" type="ORF">BGZ80_007389</name>
</gene>
<comment type="caution">
    <text evidence="11">The sequence shown here is derived from an EMBL/GenBank/DDBJ whole genome shotgun (WGS) entry which is preliminary data.</text>
</comment>
<organism evidence="11 12">
    <name type="scientific">Entomortierella chlamydospora</name>
    <dbReference type="NCBI Taxonomy" id="101097"/>
    <lineage>
        <taxon>Eukaryota</taxon>
        <taxon>Fungi</taxon>
        <taxon>Fungi incertae sedis</taxon>
        <taxon>Mucoromycota</taxon>
        <taxon>Mortierellomycotina</taxon>
        <taxon>Mortierellomycetes</taxon>
        <taxon>Mortierellales</taxon>
        <taxon>Mortierellaceae</taxon>
        <taxon>Entomortierella</taxon>
    </lineage>
</organism>
<evidence type="ECO:0000259" key="8">
    <source>
        <dbReference type="Pfam" id="PF02714"/>
    </source>
</evidence>
<feature type="transmembrane region" description="Helical" evidence="7">
    <location>
        <begin position="446"/>
        <end position="469"/>
    </location>
</feature>
<dbReference type="Pfam" id="PF02714">
    <property type="entry name" value="RSN1_7TM"/>
    <property type="match status" value="1"/>
</dbReference>
<dbReference type="InterPro" id="IPR045122">
    <property type="entry name" value="Csc1-like"/>
</dbReference>
<dbReference type="AlphaFoldDB" id="A0A9P6MY61"/>